<dbReference type="HOGENOM" id="CLU_2068197_0_0_9"/>
<reference evidence="1 2" key="1">
    <citation type="journal article" date="2014" name="Genome Announc.">
        <title>Draft genome sequences of the altered schaedler flora, a defined bacterial community from gnotobiotic mice.</title>
        <authorList>
            <person name="Wannemuehler M.J."/>
            <person name="Overstreet A.M."/>
            <person name="Ward D.V."/>
            <person name="Phillips G.J."/>
        </authorList>
    </citation>
    <scope>NUCLEOTIDE SEQUENCE [LARGE SCALE GENOMIC DNA]</scope>
    <source>
        <strain evidence="1 2">ASF492</strain>
    </source>
</reference>
<dbReference type="eggNOG" id="ENOG503479D">
    <property type="taxonomic scope" value="Bacteria"/>
</dbReference>
<dbReference type="Proteomes" id="UP000012589">
    <property type="component" value="Unassembled WGS sequence"/>
</dbReference>
<name>N2AY27_9FIRM</name>
<comment type="caution">
    <text evidence="1">The sequence shown here is derived from an EMBL/GenBank/DDBJ whole genome shotgun (WGS) entry which is preliminary data.</text>
</comment>
<keyword evidence="2" id="KW-1185">Reference proteome</keyword>
<dbReference type="OrthoDB" id="2083914at2"/>
<organism evidence="1 2">
    <name type="scientific">Eubacterium plexicaudatum ASF492</name>
    <dbReference type="NCBI Taxonomy" id="1235802"/>
    <lineage>
        <taxon>Bacteria</taxon>
        <taxon>Bacillati</taxon>
        <taxon>Bacillota</taxon>
        <taxon>Clostridia</taxon>
        <taxon>Eubacteriales</taxon>
        <taxon>Eubacteriaceae</taxon>
        <taxon>Eubacterium</taxon>
    </lineage>
</organism>
<evidence type="ECO:0000313" key="1">
    <source>
        <dbReference type="EMBL" id="EMZ32996.1"/>
    </source>
</evidence>
<dbReference type="STRING" id="1235802.C823_01414"/>
<dbReference type="PATRIC" id="fig|1235802.3.peg.1501"/>
<dbReference type="AlphaFoldDB" id="N2AY27"/>
<dbReference type="EMBL" id="AQFT01000041">
    <property type="protein sequence ID" value="EMZ32996.1"/>
    <property type="molecule type" value="Genomic_DNA"/>
</dbReference>
<protein>
    <submittedName>
        <fullName evidence="1">Uncharacterized protein</fullName>
    </submittedName>
</protein>
<proteinExistence type="predicted"/>
<sequence>MDPQIFSSFIKDNHLFDKTKENLMLCLNHFYKTEQERFHEMFQADLDQVINTYVFENEGVSFSKSFSYDPPLDYISVWIRIYDSEKDYLAEYTAFYDLELNQIDDRLK</sequence>
<accession>N2AY27</accession>
<evidence type="ECO:0000313" key="2">
    <source>
        <dbReference type="Proteomes" id="UP000012589"/>
    </source>
</evidence>
<gene>
    <name evidence="1" type="ORF">C823_01414</name>
</gene>